<gene>
    <name evidence="1" type="ORF">Rai3103_14645</name>
</gene>
<reference evidence="1 2" key="1">
    <citation type="submission" date="2019-10" db="EMBL/GenBank/DDBJ databases">
        <title>Genomic analysis of Raineyella sp. CBA3103.</title>
        <authorList>
            <person name="Roh S.W."/>
        </authorList>
    </citation>
    <scope>NUCLEOTIDE SEQUENCE [LARGE SCALE GENOMIC DNA]</scope>
    <source>
        <strain evidence="1 2">CBA3103</strain>
    </source>
</reference>
<accession>A0A5Q2FFT9</accession>
<dbReference type="EMBL" id="CP045725">
    <property type="protein sequence ID" value="QGF24667.1"/>
    <property type="molecule type" value="Genomic_DNA"/>
</dbReference>
<proteinExistence type="predicted"/>
<organism evidence="1 2">
    <name type="scientific">Raineyella fluvialis</name>
    <dbReference type="NCBI Taxonomy" id="2662261"/>
    <lineage>
        <taxon>Bacteria</taxon>
        <taxon>Bacillati</taxon>
        <taxon>Actinomycetota</taxon>
        <taxon>Actinomycetes</taxon>
        <taxon>Propionibacteriales</taxon>
        <taxon>Propionibacteriaceae</taxon>
        <taxon>Raineyella</taxon>
    </lineage>
</organism>
<dbReference type="KEGG" id="rain:Rai3103_14645"/>
<dbReference type="AlphaFoldDB" id="A0A5Q2FFT9"/>
<protein>
    <recommendedName>
        <fullName evidence="3">Protein-tyrosine-phosphatase</fullName>
    </recommendedName>
</protein>
<evidence type="ECO:0000313" key="2">
    <source>
        <dbReference type="Proteomes" id="UP000386847"/>
    </source>
</evidence>
<sequence>MATVCFVGLDSLGVAQLAEGLARSRSEGLFSSDAACFYPCDEVSPEVREAMDTSRRPVPLLAPRPMEPEEFDHHGRVIVLGFRNAQGFVPLPVGIRPSVEVWPIETPEDAPDEWHRVKGLRKNLERRLARLVYDLSSPDRDCCGSGCANCVLDR</sequence>
<evidence type="ECO:0008006" key="3">
    <source>
        <dbReference type="Google" id="ProtNLM"/>
    </source>
</evidence>
<dbReference type="RefSeq" id="WP_153573196.1">
    <property type="nucleotide sequence ID" value="NZ_CP045725.1"/>
</dbReference>
<keyword evidence="2" id="KW-1185">Reference proteome</keyword>
<evidence type="ECO:0000313" key="1">
    <source>
        <dbReference type="EMBL" id="QGF24667.1"/>
    </source>
</evidence>
<name>A0A5Q2FFT9_9ACTN</name>
<dbReference type="InterPro" id="IPR036196">
    <property type="entry name" value="Ptyr_pPase_sf"/>
</dbReference>
<dbReference type="SUPFAM" id="SSF52788">
    <property type="entry name" value="Phosphotyrosine protein phosphatases I"/>
    <property type="match status" value="1"/>
</dbReference>
<dbReference type="Gene3D" id="3.40.50.2300">
    <property type="match status" value="1"/>
</dbReference>
<dbReference type="Proteomes" id="UP000386847">
    <property type="component" value="Chromosome"/>
</dbReference>